<evidence type="ECO:0000313" key="2">
    <source>
        <dbReference type="EMBL" id="CAK7938166.1"/>
    </source>
</evidence>
<proteinExistence type="predicted"/>
<feature type="region of interest" description="Disordered" evidence="1">
    <location>
        <begin position="283"/>
        <end position="315"/>
    </location>
</feature>
<sequence>MSIVIDSAQQPSSTATTVPLSSNSSKEPDDSHTSTHLERTLGQKVAADRRLRESRASSAVLKQCELQSQYLHGKNKMVQFKGLYVVRGPTESKHVRYTMDIVVAELQLQGRCIQRFRSFFLLRKRLLEVLKTCRGRLLSRKSTLTGDPDEPQGSAGAELIELLARPRCVQCPECELSYDELAAVKFPRRTLLPPSLQDIQARSQMLETFLEYCVRIATTVLACQRTKRLFTTALGKFLGVDLLASLATLKEGNDMSETRSVDSVDTVEAGEQLNEANRLDKSCKKDRGLPSVSHQVDGNLQSGGDHEGGRHSEPNFSFISHLAKDDKPHAAKVRSKSHC</sequence>
<evidence type="ECO:0008006" key="4">
    <source>
        <dbReference type="Google" id="ProtNLM"/>
    </source>
</evidence>
<dbReference type="AlphaFoldDB" id="A0AAV1UUC4"/>
<evidence type="ECO:0000313" key="3">
    <source>
        <dbReference type="Proteomes" id="UP001162060"/>
    </source>
</evidence>
<feature type="compositionally biased region" description="Basic and acidic residues" evidence="1">
    <location>
        <begin position="304"/>
        <end position="313"/>
    </location>
</feature>
<name>A0AAV1UUC4_9STRA</name>
<organism evidence="2 3">
    <name type="scientific">Peronospora matthiolae</name>
    <dbReference type="NCBI Taxonomy" id="2874970"/>
    <lineage>
        <taxon>Eukaryota</taxon>
        <taxon>Sar</taxon>
        <taxon>Stramenopiles</taxon>
        <taxon>Oomycota</taxon>
        <taxon>Peronosporomycetes</taxon>
        <taxon>Peronosporales</taxon>
        <taxon>Peronosporaceae</taxon>
        <taxon>Peronospora</taxon>
    </lineage>
</organism>
<evidence type="ECO:0000256" key="1">
    <source>
        <dbReference type="SAM" id="MobiDB-lite"/>
    </source>
</evidence>
<feature type="compositionally biased region" description="Polar residues" evidence="1">
    <location>
        <begin position="7"/>
        <end position="25"/>
    </location>
</feature>
<reference evidence="2" key="1">
    <citation type="submission" date="2024-01" db="EMBL/GenBank/DDBJ databases">
        <authorList>
            <person name="Webb A."/>
        </authorList>
    </citation>
    <scope>NUCLEOTIDE SEQUENCE</scope>
    <source>
        <strain evidence="2">Pm1</strain>
    </source>
</reference>
<feature type="compositionally biased region" description="Polar residues" evidence="1">
    <location>
        <begin position="292"/>
        <end position="302"/>
    </location>
</feature>
<dbReference type="EMBL" id="CAKLBY020000229">
    <property type="protein sequence ID" value="CAK7938166.1"/>
    <property type="molecule type" value="Genomic_DNA"/>
</dbReference>
<comment type="caution">
    <text evidence="2">The sequence shown here is derived from an EMBL/GenBank/DDBJ whole genome shotgun (WGS) entry which is preliminary data.</text>
</comment>
<feature type="compositionally biased region" description="Basic and acidic residues" evidence="1">
    <location>
        <begin position="26"/>
        <end position="49"/>
    </location>
</feature>
<accession>A0AAV1UUC4</accession>
<feature type="region of interest" description="Disordered" evidence="1">
    <location>
        <begin position="1"/>
        <end position="49"/>
    </location>
</feature>
<dbReference type="Proteomes" id="UP001162060">
    <property type="component" value="Unassembled WGS sequence"/>
</dbReference>
<gene>
    <name evidence="2" type="ORF">PM001_LOCUS23316</name>
</gene>
<protein>
    <recommendedName>
        <fullName evidence="4">PX domain-containing protein</fullName>
    </recommendedName>
</protein>